<dbReference type="Proteomes" id="UP000176244">
    <property type="component" value="Unassembled WGS sequence"/>
</dbReference>
<reference evidence="1 2" key="1">
    <citation type="submission" date="2015-09" db="EMBL/GenBank/DDBJ databases">
        <title>Genome sequence of Acetobacterium wieringae DSM 1911.</title>
        <authorList>
            <person name="Poehlein A."/>
            <person name="Bengelsdorf F.R."/>
            <person name="Schiel-Bengelsdorf B."/>
            <person name="Duerre P."/>
            <person name="Daniel R."/>
        </authorList>
    </citation>
    <scope>NUCLEOTIDE SEQUENCE [LARGE SCALE GENOMIC DNA]</scope>
    <source>
        <strain evidence="1 2">DSM 1911</strain>
    </source>
</reference>
<accession>A0A1F2PJX8</accession>
<dbReference type="InterPro" id="IPR019271">
    <property type="entry name" value="DUF2284_metal-binding"/>
</dbReference>
<sequence>MTRANIEKKITEYPIFEYAFFDPAEINFYEAVRTICKLECPQYGNSWSCPPAVGTLEECKERCLGYDHAFIFSTISEVSDILNMDEMLATHCEHIEIVEAIKADVFGQHEDKLILTAESCAICEECGYPDEACKHRDKMYPCVESHAISVTDICEKHQLSFLNGYNVITWFGMIFFNNHQGAHAV</sequence>
<evidence type="ECO:0008006" key="3">
    <source>
        <dbReference type="Google" id="ProtNLM"/>
    </source>
</evidence>
<comment type="caution">
    <text evidence="1">The sequence shown here is derived from an EMBL/GenBank/DDBJ whole genome shotgun (WGS) entry which is preliminary data.</text>
</comment>
<dbReference type="AlphaFoldDB" id="A0A1F2PJX8"/>
<dbReference type="OrthoDB" id="5420534at2"/>
<organism evidence="1 2">
    <name type="scientific">Acetobacterium wieringae</name>
    <dbReference type="NCBI Taxonomy" id="52694"/>
    <lineage>
        <taxon>Bacteria</taxon>
        <taxon>Bacillati</taxon>
        <taxon>Bacillota</taxon>
        <taxon>Clostridia</taxon>
        <taxon>Eubacteriales</taxon>
        <taxon>Eubacteriaceae</taxon>
        <taxon>Acetobacterium</taxon>
    </lineage>
</organism>
<evidence type="ECO:0000313" key="1">
    <source>
        <dbReference type="EMBL" id="OFV71653.1"/>
    </source>
</evidence>
<proteinExistence type="predicted"/>
<protein>
    <recommendedName>
        <fullName evidence="3">DUF2284 domain-containing protein</fullName>
    </recommendedName>
</protein>
<evidence type="ECO:0000313" key="2">
    <source>
        <dbReference type="Proteomes" id="UP000176244"/>
    </source>
</evidence>
<gene>
    <name evidence="1" type="ORF">ACWI_09580</name>
</gene>
<dbReference type="EMBL" id="LKEU01000018">
    <property type="protein sequence ID" value="OFV71653.1"/>
    <property type="molecule type" value="Genomic_DNA"/>
</dbReference>
<dbReference type="Pfam" id="PF10050">
    <property type="entry name" value="DUF2284"/>
    <property type="match status" value="1"/>
</dbReference>
<dbReference type="RefSeq" id="WP_084633499.1">
    <property type="nucleotide sequence ID" value="NZ_LKEU01000018.1"/>
</dbReference>
<dbReference type="STRING" id="52694.ACWI_09580"/>
<name>A0A1F2PJX8_9FIRM</name>